<gene>
    <name evidence="1" type="ORF">Sangu_2994200</name>
</gene>
<evidence type="ECO:0000313" key="1">
    <source>
        <dbReference type="EMBL" id="KAL0308100.1"/>
    </source>
</evidence>
<proteinExistence type="predicted"/>
<sequence>MIATVCKKGEFDQTSLENELPGNMHQVIGIVEAEMSGTDPLELAELIGGKIVDETSMIEKQMEEASVNKNPADYILYGSNLTFVNLEDVNLCGLKLRGEGPVFANLSIGGWVMKGR</sequence>
<organism evidence="1">
    <name type="scientific">Sesamum angustifolium</name>
    <dbReference type="NCBI Taxonomy" id="2727405"/>
    <lineage>
        <taxon>Eukaryota</taxon>
        <taxon>Viridiplantae</taxon>
        <taxon>Streptophyta</taxon>
        <taxon>Embryophyta</taxon>
        <taxon>Tracheophyta</taxon>
        <taxon>Spermatophyta</taxon>
        <taxon>Magnoliopsida</taxon>
        <taxon>eudicotyledons</taxon>
        <taxon>Gunneridae</taxon>
        <taxon>Pentapetalae</taxon>
        <taxon>asterids</taxon>
        <taxon>lamiids</taxon>
        <taxon>Lamiales</taxon>
        <taxon>Pedaliaceae</taxon>
        <taxon>Sesamum</taxon>
    </lineage>
</organism>
<reference evidence="1" key="1">
    <citation type="submission" date="2020-06" db="EMBL/GenBank/DDBJ databases">
        <authorList>
            <person name="Li T."/>
            <person name="Hu X."/>
            <person name="Zhang T."/>
            <person name="Song X."/>
            <person name="Zhang H."/>
            <person name="Dai N."/>
            <person name="Sheng W."/>
            <person name="Hou X."/>
            <person name="Wei L."/>
        </authorList>
    </citation>
    <scope>NUCLEOTIDE SEQUENCE</scope>
    <source>
        <strain evidence="1">G01</strain>
        <tissue evidence="1">Leaf</tissue>
    </source>
</reference>
<name>A0AAW2KM57_9LAMI</name>
<dbReference type="AlphaFoldDB" id="A0AAW2KM57"/>
<accession>A0AAW2KM57</accession>
<comment type="caution">
    <text evidence="1">The sequence shown here is derived from an EMBL/GenBank/DDBJ whole genome shotgun (WGS) entry which is preliminary data.</text>
</comment>
<reference evidence="1" key="2">
    <citation type="journal article" date="2024" name="Plant">
        <title>Genomic evolution and insights into agronomic trait innovations of Sesamum species.</title>
        <authorList>
            <person name="Miao H."/>
            <person name="Wang L."/>
            <person name="Qu L."/>
            <person name="Liu H."/>
            <person name="Sun Y."/>
            <person name="Le M."/>
            <person name="Wang Q."/>
            <person name="Wei S."/>
            <person name="Zheng Y."/>
            <person name="Lin W."/>
            <person name="Duan Y."/>
            <person name="Cao H."/>
            <person name="Xiong S."/>
            <person name="Wang X."/>
            <person name="Wei L."/>
            <person name="Li C."/>
            <person name="Ma Q."/>
            <person name="Ju M."/>
            <person name="Zhao R."/>
            <person name="Li G."/>
            <person name="Mu C."/>
            <person name="Tian Q."/>
            <person name="Mei H."/>
            <person name="Zhang T."/>
            <person name="Gao T."/>
            <person name="Zhang H."/>
        </authorList>
    </citation>
    <scope>NUCLEOTIDE SEQUENCE</scope>
    <source>
        <strain evidence="1">G01</strain>
    </source>
</reference>
<protein>
    <submittedName>
        <fullName evidence="1">Protein ECERIFERUM 2</fullName>
    </submittedName>
</protein>
<dbReference type="EMBL" id="JACGWK010000033">
    <property type="protein sequence ID" value="KAL0308100.1"/>
    <property type="molecule type" value="Genomic_DNA"/>
</dbReference>